<evidence type="ECO:0000313" key="2">
    <source>
        <dbReference type="Proteomes" id="UP000566995"/>
    </source>
</evidence>
<sequence length="224" mass="25573">MRHPTIRRQNNFQEKDELEFERLRLENLRAGLVEAKARDRTPANVVATLRIACEIEAVTLNLALLQAKKDGHMALSAARAFLDQLSSMFPRHYVDQLPETVCDRNIAELELKNVTVKAKNKILILSNVIIDRFKSIEPHVARARFALPDEAQAELQGIKTLVSTSTMEIRKNLGQMEALFSAHPDIILEGMNRIALPSHVIKEVEFHTPRRTAYLRRLMFDSRA</sequence>
<dbReference type="RefSeq" id="WP_184585620.1">
    <property type="nucleotide sequence ID" value="NZ_JACHLI010000001.1"/>
</dbReference>
<protein>
    <submittedName>
        <fullName evidence="1">Uncharacterized protein</fullName>
    </submittedName>
</protein>
<proteinExistence type="predicted"/>
<evidence type="ECO:0000313" key="1">
    <source>
        <dbReference type="EMBL" id="MBB4861350.1"/>
    </source>
</evidence>
<dbReference type="EMBL" id="JACHLI010000001">
    <property type="protein sequence ID" value="MBB4861350.1"/>
    <property type="molecule type" value="Genomic_DNA"/>
</dbReference>
<reference evidence="1 2" key="1">
    <citation type="submission" date="2020-08" db="EMBL/GenBank/DDBJ databases">
        <title>Functional genomics of gut bacteria from endangered species of beetles.</title>
        <authorList>
            <person name="Carlos-Shanley C."/>
        </authorList>
    </citation>
    <scope>NUCLEOTIDE SEQUENCE [LARGE SCALE GENOMIC DNA]</scope>
    <source>
        <strain evidence="1 2">S00179</strain>
    </source>
</reference>
<gene>
    <name evidence="1" type="ORF">HNP46_000161</name>
</gene>
<accession>A0A7W7NZJ4</accession>
<dbReference type="AlphaFoldDB" id="A0A7W7NZJ4"/>
<dbReference type="Proteomes" id="UP000566995">
    <property type="component" value="Unassembled WGS sequence"/>
</dbReference>
<organism evidence="1 2">
    <name type="scientific">Pseudomonas nitroreducens</name>
    <dbReference type="NCBI Taxonomy" id="46680"/>
    <lineage>
        <taxon>Bacteria</taxon>
        <taxon>Pseudomonadati</taxon>
        <taxon>Pseudomonadota</taxon>
        <taxon>Gammaproteobacteria</taxon>
        <taxon>Pseudomonadales</taxon>
        <taxon>Pseudomonadaceae</taxon>
        <taxon>Pseudomonas</taxon>
    </lineage>
</organism>
<comment type="caution">
    <text evidence="1">The sequence shown here is derived from an EMBL/GenBank/DDBJ whole genome shotgun (WGS) entry which is preliminary data.</text>
</comment>
<name>A0A7W7NZJ4_PSENT</name>